<evidence type="ECO:0000313" key="1">
    <source>
        <dbReference type="EMBL" id="VVC97582.1"/>
    </source>
</evidence>
<gene>
    <name evidence="1" type="ORF">LSINAPIS_LOCUS8825</name>
</gene>
<accession>A0A5E4QJY7</accession>
<sequence length="113" mass="12268">MGSLTKITFMNQSLPTSPLVEGSPRSPTPRQVWETVLALALCHNVTPVYDMVDDQRDEANSDMGSSVMSESCGGAVPQQQLYGPVAVQTRFAQHIVEATRSQRDNVVHHSAAT</sequence>
<protein>
    <submittedName>
        <fullName evidence="1">Uncharacterized protein</fullName>
    </submittedName>
</protein>
<evidence type="ECO:0000313" key="2">
    <source>
        <dbReference type="Proteomes" id="UP000324832"/>
    </source>
</evidence>
<dbReference type="AlphaFoldDB" id="A0A5E4QJY7"/>
<keyword evidence="2" id="KW-1185">Reference proteome</keyword>
<dbReference type="Proteomes" id="UP000324832">
    <property type="component" value="Unassembled WGS sequence"/>
</dbReference>
<name>A0A5E4QJY7_9NEOP</name>
<proteinExistence type="predicted"/>
<organism evidence="1 2">
    <name type="scientific">Leptidea sinapis</name>
    <dbReference type="NCBI Taxonomy" id="189913"/>
    <lineage>
        <taxon>Eukaryota</taxon>
        <taxon>Metazoa</taxon>
        <taxon>Ecdysozoa</taxon>
        <taxon>Arthropoda</taxon>
        <taxon>Hexapoda</taxon>
        <taxon>Insecta</taxon>
        <taxon>Pterygota</taxon>
        <taxon>Neoptera</taxon>
        <taxon>Endopterygota</taxon>
        <taxon>Lepidoptera</taxon>
        <taxon>Glossata</taxon>
        <taxon>Ditrysia</taxon>
        <taxon>Papilionoidea</taxon>
        <taxon>Pieridae</taxon>
        <taxon>Dismorphiinae</taxon>
        <taxon>Leptidea</taxon>
    </lineage>
</organism>
<dbReference type="EMBL" id="FZQP02003222">
    <property type="protein sequence ID" value="VVC97582.1"/>
    <property type="molecule type" value="Genomic_DNA"/>
</dbReference>
<reference evidence="1 2" key="1">
    <citation type="submission" date="2017-07" db="EMBL/GenBank/DDBJ databases">
        <authorList>
            <person name="Talla V."/>
            <person name="Backstrom N."/>
        </authorList>
    </citation>
    <scope>NUCLEOTIDE SEQUENCE [LARGE SCALE GENOMIC DNA]</scope>
</reference>